<organism evidence="9 10">
    <name type="scientific">Araneus ventricosus</name>
    <name type="common">Orbweaver spider</name>
    <name type="synonym">Epeira ventricosa</name>
    <dbReference type="NCBI Taxonomy" id="182803"/>
    <lineage>
        <taxon>Eukaryota</taxon>
        <taxon>Metazoa</taxon>
        <taxon>Ecdysozoa</taxon>
        <taxon>Arthropoda</taxon>
        <taxon>Chelicerata</taxon>
        <taxon>Arachnida</taxon>
        <taxon>Araneae</taxon>
        <taxon>Araneomorphae</taxon>
        <taxon>Entelegynae</taxon>
        <taxon>Araneoidea</taxon>
        <taxon>Araneidae</taxon>
        <taxon>Araneus</taxon>
    </lineage>
</organism>
<feature type="transmembrane region" description="Helical" evidence="7">
    <location>
        <begin position="288"/>
        <end position="311"/>
    </location>
</feature>
<dbReference type="GO" id="GO:0140359">
    <property type="term" value="F:ABC-type transporter activity"/>
    <property type="evidence" value="ECO:0007669"/>
    <property type="project" value="InterPro"/>
</dbReference>
<keyword evidence="6 7" id="KW-0472">Membrane</keyword>
<evidence type="ECO:0000256" key="4">
    <source>
        <dbReference type="ARBA" id="ARBA00022840"/>
    </source>
</evidence>
<feature type="transmembrane region" description="Helical" evidence="7">
    <location>
        <begin position="389"/>
        <end position="413"/>
    </location>
</feature>
<dbReference type="SMART" id="SM00382">
    <property type="entry name" value="AAA"/>
    <property type="match status" value="1"/>
</dbReference>
<dbReference type="GO" id="GO:0016020">
    <property type="term" value="C:membrane"/>
    <property type="evidence" value="ECO:0007669"/>
    <property type="project" value="UniProtKB-SubCell"/>
</dbReference>
<dbReference type="InterPro" id="IPR027417">
    <property type="entry name" value="P-loop_NTPase"/>
</dbReference>
<evidence type="ECO:0000256" key="7">
    <source>
        <dbReference type="SAM" id="Phobius"/>
    </source>
</evidence>
<dbReference type="InterPro" id="IPR003593">
    <property type="entry name" value="AAA+_ATPase"/>
</dbReference>
<sequence>MSPGKALQINIFSRFLALLYKELLHRKCHYIRTSFEVIFPIIIMSIPCMLYQRLPENFSQDRGAFKWINFTTFEPLDPMRMYSFVRTEDLEFVYAPSNEVTDQFMEDSIRAFFGGSYQNGIKIPKKMNSEEELRKYILEKQKVDEQKLMIGTVFKGFGATLPKDLDYKIYYMRNFDTDSKYVLNGPETFTGYRFSFFTQWQTAVGDTFLQKKSIEYNKNIDYKIFLQTFPYPKYKQTPNGGFVANHEEYFLHAALIFFVAAIVKRIVDEKNRGSKELMESMGMTKSSYWASHFTNNFITAFGFTLVIVIIYKTSTKNTEFHLQSDFIPLFIILLLFLANLILFCMTFSIFFNNVAYAVIAVMMVYLLSFQLLMWKLSARTLEEYFSFSLFHKLCICLYPSGGLLTSFLIMHLFENGNEGVQWGNLTEYPMVPDINMLMVILMMVLSCFFYIFAIWYFDTVWPWQPGVRKPFYFFLTRSYWFGETPVVPDEIELVRNENSADNVEEEPRNAVSSVVIKDLSKVVQRGSSSRLVLSDVSLKCYEGQIITLLGHSETGKTSLINILTGKELPTKGSVSVAGLDISTNRTRKLLGVCPQHNVLYDELSVEQHLKFYAAMKGTSLRQLTCEAEQVLNSLKLTSKKTEMVSNLSYADKRKLCLAIAIVGGSKVLLLDEPTYGMDAESKRHVWDALLAVKHDRTVIVTTQSCEEADILGDRIAVMAEGEIHGCGTPAFIKQKLGAGYHLHVLKDVNFDLQGLKSLITKHVSTATCENESYKEVSFNLGDASPASPRLVSLHQTRFGDLFEDLDSRKAELGIISYGVSLSTIRDVLST</sequence>
<dbReference type="PANTHER" id="PTHR19229:SF250">
    <property type="entry name" value="ABC TRANSPORTER DOMAIN-CONTAINING PROTEIN-RELATED"/>
    <property type="match status" value="1"/>
</dbReference>
<dbReference type="Pfam" id="PF00005">
    <property type="entry name" value="ABC_tran"/>
    <property type="match status" value="1"/>
</dbReference>
<feature type="transmembrane region" description="Helical" evidence="7">
    <location>
        <begin position="249"/>
        <end position="267"/>
    </location>
</feature>
<dbReference type="Gene3D" id="3.40.50.300">
    <property type="entry name" value="P-loop containing nucleotide triphosphate hydrolases"/>
    <property type="match status" value="1"/>
</dbReference>
<dbReference type="InterPro" id="IPR026082">
    <property type="entry name" value="ABCA"/>
</dbReference>
<dbReference type="Pfam" id="PF12698">
    <property type="entry name" value="ABC2_membrane_3"/>
    <property type="match status" value="1"/>
</dbReference>
<comment type="caution">
    <text evidence="9">The sequence shown here is derived from an EMBL/GenBank/DDBJ whole genome shotgun (WGS) entry which is preliminary data.</text>
</comment>
<protein>
    <submittedName>
        <fullName evidence="9">ATP-binding cassette sub-family A member 3</fullName>
    </submittedName>
</protein>
<dbReference type="GO" id="GO:0005319">
    <property type="term" value="F:lipid transporter activity"/>
    <property type="evidence" value="ECO:0007669"/>
    <property type="project" value="TreeGrafter"/>
</dbReference>
<keyword evidence="4 9" id="KW-0067">ATP-binding</keyword>
<dbReference type="GO" id="GO:0016887">
    <property type="term" value="F:ATP hydrolysis activity"/>
    <property type="evidence" value="ECO:0007669"/>
    <property type="project" value="InterPro"/>
</dbReference>
<evidence type="ECO:0000256" key="6">
    <source>
        <dbReference type="ARBA" id="ARBA00023136"/>
    </source>
</evidence>
<evidence type="ECO:0000313" key="9">
    <source>
        <dbReference type="EMBL" id="GBM36366.1"/>
    </source>
</evidence>
<accession>A0A4Y2F7F2</accession>
<dbReference type="GO" id="GO:0005524">
    <property type="term" value="F:ATP binding"/>
    <property type="evidence" value="ECO:0007669"/>
    <property type="project" value="UniProtKB-KW"/>
</dbReference>
<evidence type="ECO:0000256" key="1">
    <source>
        <dbReference type="ARBA" id="ARBA00004141"/>
    </source>
</evidence>
<dbReference type="PANTHER" id="PTHR19229">
    <property type="entry name" value="ATP-BINDING CASSETTE TRANSPORTER SUBFAMILY A ABCA"/>
    <property type="match status" value="1"/>
</dbReference>
<reference evidence="9 10" key="1">
    <citation type="journal article" date="2019" name="Sci. Rep.">
        <title>Orb-weaving spider Araneus ventricosus genome elucidates the spidroin gene catalogue.</title>
        <authorList>
            <person name="Kono N."/>
            <person name="Nakamura H."/>
            <person name="Ohtoshi R."/>
            <person name="Moran D.A.P."/>
            <person name="Shinohara A."/>
            <person name="Yoshida Y."/>
            <person name="Fujiwara M."/>
            <person name="Mori M."/>
            <person name="Tomita M."/>
            <person name="Arakawa K."/>
        </authorList>
    </citation>
    <scope>NUCLEOTIDE SEQUENCE [LARGE SCALE GENOMIC DNA]</scope>
</reference>
<feature type="transmembrane region" description="Helical" evidence="7">
    <location>
        <begin position="326"/>
        <end position="347"/>
    </location>
</feature>
<evidence type="ECO:0000259" key="8">
    <source>
        <dbReference type="PROSITE" id="PS50893"/>
    </source>
</evidence>
<name>A0A4Y2F7F2_ARAVE</name>
<dbReference type="OrthoDB" id="10255969at2759"/>
<keyword evidence="10" id="KW-1185">Reference proteome</keyword>
<dbReference type="Proteomes" id="UP000499080">
    <property type="component" value="Unassembled WGS sequence"/>
</dbReference>
<feature type="domain" description="ABC transporter" evidence="8">
    <location>
        <begin position="514"/>
        <end position="745"/>
    </location>
</feature>
<dbReference type="PROSITE" id="PS50893">
    <property type="entry name" value="ABC_TRANSPORTER_2"/>
    <property type="match status" value="1"/>
</dbReference>
<dbReference type="CDD" id="cd03263">
    <property type="entry name" value="ABC_subfamily_A"/>
    <property type="match status" value="1"/>
</dbReference>
<keyword evidence="5 7" id="KW-1133">Transmembrane helix</keyword>
<evidence type="ECO:0000256" key="3">
    <source>
        <dbReference type="ARBA" id="ARBA00022741"/>
    </source>
</evidence>
<dbReference type="AlphaFoldDB" id="A0A4Y2F7F2"/>
<evidence type="ECO:0000256" key="2">
    <source>
        <dbReference type="ARBA" id="ARBA00022692"/>
    </source>
</evidence>
<comment type="subcellular location">
    <subcellularLocation>
        <location evidence="1">Membrane</location>
        <topology evidence="1">Multi-pass membrane protein</topology>
    </subcellularLocation>
</comment>
<feature type="transmembrane region" description="Helical" evidence="7">
    <location>
        <begin position="354"/>
        <end position="374"/>
    </location>
</feature>
<keyword evidence="2 7" id="KW-0812">Transmembrane</keyword>
<dbReference type="FunFam" id="3.40.50.300:FF:000436">
    <property type="entry name" value="ATP binding cassette subfamily A member 9"/>
    <property type="match status" value="1"/>
</dbReference>
<feature type="transmembrane region" description="Helical" evidence="7">
    <location>
        <begin position="434"/>
        <end position="457"/>
    </location>
</feature>
<keyword evidence="3" id="KW-0547">Nucleotide-binding</keyword>
<proteinExistence type="predicted"/>
<evidence type="ECO:0000256" key="5">
    <source>
        <dbReference type="ARBA" id="ARBA00022989"/>
    </source>
</evidence>
<gene>
    <name evidence="9" type="primary">Abca3_3</name>
    <name evidence="9" type="ORF">AVEN_176061_1</name>
</gene>
<dbReference type="InterPro" id="IPR013525">
    <property type="entry name" value="ABC2_TM"/>
</dbReference>
<dbReference type="InterPro" id="IPR003439">
    <property type="entry name" value="ABC_transporter-like_ATP-bd"/>
</dbReference>
<dbReference type="EMBL" id="BGPR01000810">
    <property type="protein sequence ID" value="GBM36366.1"/>
    <property type="molecule type" value="Genomic_DNA"/>
</dbReference>
<evidence type="ECO:0000313" key="10">
    <source>
        <dbReference type="Proteomes" id="UP000499080"/>
    </source>
</evidence>
<dbReference type="SUPFAM" id="SSF52540">
    <property type="entry name" value="P-loop containing nucleoside triphosphate hydrolases"/>
    <property type="match status" value="1"/>
</dbReference>